<proteinExistence type="predicted"/>
<feature type="compositionally biased region" description="Basic and acidic residues" evidence="1">
    <location>
        <begin position="98"/>
        <end position="109"/>
    </location>
</feature>
<evidence type="ECO:0000256" key="1">
    <source>
        <dbReference type="SAM" id="MobiDB-lite"/>
    </source>
</evidence>
<dbReference type="Proteomes" id="UP000069940">
    <property type="component" value="Unassembled WGS sequence"/>
</dbReference>
<feature type="compositionally biased region" description="Polar residues" evidence="1">
    <location>
        <begin position="375"/>
        <end position="384"/>
    </location>
</feature>
<evidence type="ECO:0000313" key="4">
    <source>
        <dbReference type="Proteomes" id="UP000069940"/>
    </source>
</evidence>
<feature type="compositionally biased region" description="Acidic residues" evidence="1">
    <location>
        <begin position="420"/>
        <end position="436"/>
    </location>
</feature>
<sequence length="436" mass="49051">MPYKVVQTIEDGEICLSVIPSGWESKGILHWPKKHLVNKLSQVESSVPDERWERMNCVCKREFKTRSEAEAEMDRMENKSDTEIEETHVTLPPKKKLRNDPPSKSHETFEPRDFNALITSATMDLQKTEAGTNQDQDVPLDSSIGDQQIIFVEPQCTITEGQMTDSSQLIYLNTNSATSDATGSAELQTIIANQNTIKDNQTKIMKSMANMQTTLNFLVDSVAQNEVPQKVEKQKESGNEVINPIDSLEDLSNLEKYLDNEYNLQNLSTSMAFICGTSGKAQGIDCCYKLVDYFFTRRFLTQCSWTGAARLTDGNAGQQESGPSTSGDVAGKVPLKFFKKTRQLFLNLVMRADKDFSELESEKFFKTVLKNSKQRTTAKTLTSTHKNRPKNLKYKTSKHNDENQPTHPDGGKDKPKEQESGEGEEDNQELCEDGKG</sequence>
<dbReference type="GeneID" id="109427985"/>
<evidence type="ECO:0000259" key="2">
    <source>
        <dbReference type="Pfam" id="PF16064"/>
    </source>
</evidence>
<reference evidence="3" key="2">
    <citation type="submission" date="2025-05" db="UniProtKB">
        <authorList>
            <consortium name="EnsemblMetazoa"/>
        </authorList>
    </citation>
    <scope>IDENTIFICATION</scope>
    <source>
        <strain evidence="3">Foshan</strain>
    </source>
</reference>
<evidence type="ECO:0000313" key="3">
    <source>
        <dbReference type="EnsemblMetazoa" id="AALFPA23_020899.P30855"/>
    </source>
</evidence>
<feature type="region of interest" description="Disordered" evidence="1">
    <location>
        <begin position="67"/>
        <end position="109"/>
    </location>
</feature>
<protein>
    <recommendedName>
        <fullName evidence="2">DUF4806 domain-containing protein</fullName>
    </recommendedName>
</protein>
<feature type="compositionally biased region" description="Basic and acidic residues" evidence="1">
    <location>
        <begin position="398"/>
        <end position="419"/>
    </location>
</feature>
<organism evidence="3 4">
    <name type="scientific">Aedes albopictus</name>
    <name type="common">Asian tiger mosquito</name>
    <name type="synonym">Stegomyia albopicta</name>
    <dbReference type="NCBI Taxonomy" id="7160"/>
    <lineage>
        <taxon>Eukaryota</taxon>
        <taxon>Metazoa</taxon>
        <taxon>Ecdysozoa</taxon>
        <taxon>Arthropoda</taxon>
        <taxon>Hexapoda</taxon>
        <taxon>Insecta</taxon>
        <taxon>Pterygota</taxon>
        <taxon>Neoptera</taxon>
        <taxon>Endopterygota</taxon>
        <taxon>Diptera</taxon>
        <taxon>Nematocera</taxon>
        <taxon>Culicoidea</taxon>
        <taxon>Culicidae</taxon>
        <taxon>Culicinae</taxon>
        <taxon>Aedini</taxon>
        <taxon>Aedes</taxon>
        <taxon>Stegomyia</taxon>
    </lineage>
</organism>
<dbReference type="InterPro" id="IPR032071">
    <property type="entry name" value="DUF4806"/>
</dbReference>
<dbReference type="Pfam" id="PF16064">
    <property type="entry name" value="DUF4806"/>
    <property type="match status" value="1"/>
</dbReference>
<accession>A0ABM1ZR66</accession>
<feature type="compositionally biased region" description="Basic residues" evidence="1">
    <location>
        <begin position="385"/>
        <end position="397"/>
    </location>
</feature>
<feature type="domain" description="DUF4806" evidence="2">
    <location>
        <begin position="241"/>
        <end position="346"/>
    </location>
</feature>
<feature type="compositionally biased region" description="Basic and acidic residues" evidence="1">
    <location>
        <begin position="67"/>
        <end position="88"/>
    </location>
</feature>
<dbReference type="RefSeq" id="XP_062703411.1">
    <property type="nucleotide sequence ID" value="XM_062847427.1"/>
</dbReference>
<reference evidence="4" key="1">
    <citation type="journal article" date="2015" name="Proc. Natl. Acad. Sci. U.S.A.">
        <title>Genome sequence of the Asian Tiger mosquito, Aedes albopictus, reveals insights into its biology, genetics, and evolution.</title>
        <authorList>
            <person name="Chen X.G."/>
            <person name="Jiang X."/>
            <person name="Gu J."/>
            <person name="Xu M."/>
            <person name="Wu Y."/>
            <person name="Deng Y."/>
            <person name="Zhang C."/>
            <person name="Bonizzoni M."/>
            <person name="Dermauw W."/>
            <person name="Vontas J."/>
            <person name="Armbruster P."/>
            <person name="Huang X."/>
            <person name="Yang Y."/>
            <person name="Zhang H."/>
            <person name="He W."/>
            <person name="Peng H."/>
            <person name="Liu Y."/>
            <person name="Wu K."/>
            <person name="Chen J."/>
            <person name="Lirakis M."/>
            <person name="Topalis P."/>
            <person name="Van Leeuwen T."/>
            <person name="Hall A.B."/>
            <person name="Jiang X."/>
            <person name="Thorpe C."/>
            <person name="Mueller R.L."/>
            <person name="Sun C."/>
            <person name="Waterhouse R.M."/>
            <person name="Yan G."/>
            <person name="Tu Z.J."/>
            <person name="Fang X."/>
            <person name="James A.A."/>
        </authorList>
    </citation>
    <scope>NUCLEOTIDE SEQUENCE [LARGE SCALE GENOMIC DNA]</scope>
    <source>
        <strain evidence="4">Foshan</strain>
    </source>
</reference>
<dbReference type="EnsemblMetazoa" id="AALFPA23_020899.R30855">
    <property type="protein sequence ID" value="AALFPA23_020899.P30855"/>
    <property type="gene ID" value="AALFPA23_020899"/>
</dbReference>
<keyword evidence="4" id="KW-1185">Reference proteome</keyword>
<name>A0ABM1ZR66_AEDAL</name>
<feature type="region of interest" description="Disordered" evidence="1">
    <location>
        <begin position="375"/>
        <end position="436"/>
    </location>
</feature>